<feature type="domain" description="NFACT RNA-binding" evidence="6">
    <location>
        <begin position="461"/>
        <end position="555"/>
    </location>
</feature>
<organism evidence="7 8">
    <name type="scientific">Anaeromicropila herbilytica</name>
    <dbReference type="NCBI Taxonomy" id="2785025"/>
    <lineage>
        <taxon>Bacteria</taxon>
        <taxon>Bacillati</taxon>
        <taxon>Bacillota</taxon>
        <taxon>Clostridia</taxon>
        <taxon>Lachnospirales</taxon>
        <taxon>Lachnospiraceae</taxon>
        <taxon>Anaeromicropila</taxon>
    </lineage>
</organism>
<keyword evidence="2 5" id="KW-0699">rRNA-binding</keyword>
<dbReference type="SUPFAM" id="SSF46946">
    <property type="entry name" value="S13-like H2TH domain"/>
    <property type="match status" value="1"/>
</dbReference>
<dbReference type="HAMAP" id="MF_00844_B">
    <property type="entry name" value="RqcH_B"/>
    <property type="match status" value="1"/>
</dbReference>
<dbReference type="GO" id="GO:0072344">
    <property type="term" value="P:rescue of stalled ribosome"/>
    <property type="evidence" value="ECO:0007669"/>
    <property type="project" value="UniProtKB-UniRule"/>
</dbReference>
<dbReference type="Gene3D" id="1.10.8.50">
    <property type="match status" value="1"/>
</dbReference>
<comment type="subunit">
    <text evidence="5">Associates with stalled 50S ribosomal subunits. Binds to RqcP.</text>
</comment>
<keyword evidence="4 5" id="KW-0648">Protein biosynthesis</keyword>
<evidence type="ECO:0000313" key="7">
    <source>
        <dbReference type="EMBL" id="BCN31594.1"/>
    </source>
</evidence>
<evidence type="ECO:0000256" key="2">
    <source>
        <dbReference type="ARBA" id="ARBA00022730"/>
    </source>
</evidence>
<dbReference type="Pfam" id="PF05833">
    <property type="entry name" value="NFACT_N"/>
    <property type="match status" value="1"/>
</dbReference>
<gene>
    <name evidence="7" type="primary">fbpA</name>
    <name evidence="5" type="synonym">rqcH</name>
    <name evidence="7" type="ORF">bsdtb5_28890</name>
</gene>
<dbReference type="InterPro" id="IPR010979">
    <property type="entry name" value="Ribosomal_uS13-like_H2TH"/>
</dbReference>
<evidence type="ECO:0000256" key="4">
    <source>
        <dbReference type="ARBA" id="ARBA00022917"/>
    </source>
</evidence>
<keyword evidence="8" id="KW-1185">Reference proteome</keyword>
<sequence length="582" mass="66546">MALDGLVISNVVWELNEKLSGGRINKIAQPETDELILTIKCNREQLKLLISASASLPLIYLTTDNKPSPLTAPNFCMLLRKHLNSAKIVSITQPGLERIIRIEIEHLNELGDACIKYLIVEIMGKHSNIIFVDDKEMIIDSIKHISGMVSSVREVLPGRDYFIPKTTDKLDPLELTLEQFQETVISKPTTISKAIYTSLTGISPLIANEICYRSSLDSEQSTSSLNDMTSIHLYKNLERLIDDIKEKNYKPNIVMNGKEPIEFSSTALSMYPNYETKDYPSISDVLDNYYATKSTITRIRQKSSDLRRVVSNALERSYKKYDIQQKQLKDTEKRDKFKVYGELINTYGYNLEPGAKSLTALNYYTNEDITIPLDPTLTPMENSKKFFDKYQKLKRTCDALAVHMKETEEEISHLESIHTSLDIALQEEDLVELKEELMEYGYVKRKYSGKKPNKKEKVTSKPFHYISSDGYHMYVGKNNFQNEELTFHFAIGNDWWFHAKGMAGSHVIVKTNGDELPDRTFEEAGKLAAYYSKARGIDKVEVDYTEKKNIKKPNGSKPGFVVYYTNYSLIIEPDISDIVQVN</sequence>
<proteinExistence type="inferred from homology"/>
<dbReference type="GO" id="GO:0000049">
    <property type="term" value="F:tRNA binding"/>
    <property type="evidence" value="ECO:0007669"/>
    <property type="project" value="UniProtKB-UniRule"/>
</dbReference>
<dbReference type="InterPro" id="IPR043682">
    <property type="entry name" value="RqcH_bacterial"/>
</dbReference>
<dbReference type="EMBL" id="AP024169">
    <property type="protein sequence ID" value="BCN31594.1"/>
    <property type="molecule type" value="Genomic_DNA"/>
</dbReference>
<dbReference type="FunFam" id="2.30.310.10:FF:000004">
    <property type="entry name" value="Fibronectin-binding protein A"/>
    <property type="match status" value="1"/>
</dbReference>
<dbReference type="GO" id="GO:1990112">
    <property type="term" value="C:RQC complex"/>
    <property type="evidence" value="ECO:0007669"/>
    <property type="project" value="TreeGrafter"/>
</dbReference>
<dbReference type="Pfam" id="PF05670">
    <property type="entry name" value="NFACT-R_1"/>
    <property type="match status" value="1"/>
</dbReference>
<evidence type="ECO:0000256" key="3">
    <source>
        <dbReference type="ARBA" id="ARBA00022884"/>
    </source>
</evidence>
<dbReference type="InterPro" id="IPR051608">
    <property type="entry name" value="RQC_Subunit_NEMF"/>
</dbReference>
<dbReference type="GO" id="GO:0043023">
    <property type="term" value="F:ribosomal large subunit binding"/>
    <property type="evidence" value="ECO:0007669"/>
    <property type="project" value="UniProtKB-UniRule"/>
</dbReference>
<evidence type="ECO:0000256" key="1">
    <source>
        <dbReference type="ARBA" id="ARBA00022555"/>
    </source>
</evidence>
<dbReference type="InterPro" id="IPR008532">
    <property type="entry name" value="NFACT_RNA-bd"/>
</dbReference>
<dbReference type="PANTHER" id="PTHR15239">
    <property type="entry name" value="NUCLEAR EXPORT MEDIATOR FACTOR NEMF"/>
    <property type="match status" value="1"/>
</dbReference>
<dbReference type="GO" id="GO:0019843">
    <property type="term" value="F:rRNA binding"/>
    <property type="evidence" value="ECO:0007669"/>
    <property type="project" value="UniProtKB-UniRule"/>
</dbReference>
<dbReference type="Proteomes" id="UP000595897">
    <property type="component" value="Chromosome"/>
</dbReference>
<dbReference type="Gene3D" id="2.30.310.10">
    <property type="entry name" value="ibrinogen binding protein from staphylococcus aureus domain"/>
    <property type="match status" value="1"/>
</dbReference>
<keyword evidence="1 5" id="KW-0820">tRNA-binding</keyword>
<name>A0A7R7IDZ7_9FIRM</name>
<evidence type="ECO:0000313" key="8">
    <source>
        <dbReference type="Proteomes" id="UP000595897"/>
    </source>
</evidence>
<comment type="similarity">
    <text evidence="5">Belongs to the NEMF family.</text>
</comment>
<comment type="function">
    <text evidence="5">Key component of the ribosome quality control system (RQC), a ribosome-associated complex that mediates the extraction of incompletely synthesized nascent chains from stalled ribosomes and their subsequent degradation. RqcH recruits Ala-charged tRNA, and with RqcP directs the elongation of stalled nascent chains on 50S ribosomal subunits, leading to non-templated C-terminal alanine extensions (Ala tail). The Ala tail promotes nascent chain degradation. May add between 1 and at least 8 Ala residues. Binds to stalled 50S ribosomal subunits.</text>
</comment>
<dbReference type="PANTHER" id="PTHR15239:SF6">
    <property type="entry name" value="RIBOSOME QUALITY CONTROL COMPLEX SUBUNIT NEMF"/>
    <property type="match status" value="1"/>
</dbReference>
<evidence type="ECO:0000256" key="5">
    <source>
        <dbReference type="HAMAP-Rule" id="MF_00844"/>
    </source>
</evidence>
<accession>A0A7R7IDZ7</accession>
<dbReference type="KEGG" id="ahb:bsdtb5_28890"/>
<reference evidence="7 8" key="1">
    <citation type="submission" date="2020-11" db="EMBL/GenBank/DDBJ databases">
        <title>Draft genome sequencing of a Lachnospiraceae strain isolated from anoxic soil subjected to BSD treatment.</title>
        <authorList>
            <person name="Uek A."/>
            <person name="Tonouchi A."/>
        </authorList>
    </citation>
    <scope>NUCLEOTIDE SEQUENCE [LARGE SCALE GENOMIC DNA]</scope>
    <source>
        <strain evidence="7 8">TB5</strain>
    </source>
</reference>
<evidence type="ECO:0000259" key="6">
    <source>
        <dbReference type="Pfam" id="PF05670"/>
    </source>
</evidence>
<keyword evidence="3 5" id="KW-0694">RNA-binding</keyword>
<dbReference type="AlphaFoldDB" id="A0A7R7IDZ7"/>
<dbReference type="RefSeq" id="WP_271712705.1">
    <property type="nucleotide sequence ID" value="NZ_AP024169.1"/>
</dbReference>
<protein>
    <recommendedName>
        <fullName evidence="5">Rqc2 homolog RqcH</fullName>
        <shortName evidence="5">RqcH</shortName>
    </recommendedName>
</protein>